<dbReference type="InterPro" id="IPR027417">
    <property type="entry name" value="P-loop_NTPase"/>
</dbReference>
<evidence type="ECO:0000313" key="8">
    <source>
        <dbReference type="Proteomes" id="UP000220797"/>
    </source>
</evidence>
<dbReference type="GO" id="GO:0003723">
    <property type="term" value="F:RNA binding"/>
    <property type="evidence" value="ECO:0007669"/>
    <property type="project" value="TreeGrafter"/>
</dbReference>
<evidence type="ECO:0000313" key="7">
    <source>
        <dbReference type="EMBL" id="CRG97641.1"/>
    </source>
</evidence>
<evidence type="ECO:0000256" key="1">
    <source>
        <dbReference type="ARBA" id="ARBA00004496"/>
    </source>
</evidence>
<dbReference type="GO" id="GO:1990275">
    <property type="term" value="F:preribosome binding"/>
    <property type="evidence" value="ECO:0007669"/>
    <property type="project" value="TreeGrafter"/>
</dbReference>
<keyword evidence="8" id="KW-1185">Reference proteome</keyword>
<dbReference type="Pfam" id="PF17862">
    <property type="entry name" value="AAA_lid_3"/>
    <property type="match status" value="1"/>
</dbReference>
<dbReference type="FunFam" id="3.40.50.300:FF:000567">
    <property type="entry name" value="ATPase, AAA family protein"/>
    <property type="match status" value="1"/>
</dbReference>
<dbReference type="InterPro" id="IPR041569">
    <property type="entry name" value="AAA_lid_3"/>
</dbReference>
<sequence>MFFDSLKKRIYDIILDNNLILKNEDKQVNLKNIINNYSFIENILRKKYLEYRRSPKKKLKTIIINVVRNIFENYDTFMKNIICRNDKIKMNKNKKIDVKSKENIEDVDKKCEKKKKTENEGESEEEIEKLNIDENANKVEKENIKAIKKNTNVSKKNENDKMSELNKKTSKKLIENKIKDKIINEEKNMFLNLISQKIKSEVNNITENRENSLIDNSSNIINCIKSNRNLRDYKGIKNIKKDLLYSIIYPYKFREDSFNTIININGVSGAGKTTLSYAIAGECDCPFFYIKLPEYIRYLSNDAKNNKIKIIFEHIKKEYNKGILCIDDIDIIFSSKEDSTDLYLFTYLLSIFDNSNIIILLLSVDKPYESILYTKIQKFISIPIPTYEDRVEMLQQISQEFSVYFDVKYTASVTYGFNRGQIYDIIKESLNLYIYNDVIKKSINTNNVEENEKDIEYKSKNFDDFYQREDILIEEKKNDDINENFYNIRTEEKIKNDNDASIMEKNINMIGKCDEEIQNNKTTNNLEKEENIFHIYSNSEYSPDIKSNNFNKTGSSINVNNNNINKEASYKRKYSSIFNYKRNVENVNEKKQKRVNINIDNDIIYESVNNIKKKMTTQNICEVPNISLDNIGSLKKIKKILECKFILPIKYANIYKHLGINKSMGILLYGPPGCGKTMLAKAISNEMKANFIAIKGPEILNKYVGESEKKVREIFSYASIYKPCLIFFDEIDSICINRANNKAALASDRVVNQLLAEMDGLSQRESVYIIATTNRPDIIDKALLRSGRFDQLIYISLPKYQGRIDILKKLSKNMPIDKDVDFSEISHLTKGYSGADLYGVLRESAFIALQECRDEIDFLNADLQTSNNVVHNDSNCDIYLSKDKNSFFISKNENVNSNNDNNTNNSIQKFKNKKVLLSTYVEDFDNFSNDNSHNKIHMQNNCKTVQNDLNYMPFNQIGKSHNVCNEIGRKNKEINKKMIEFENKETIENDLELLKEKTVMNNEINRKKNNELDNKNCNEISNLDEKEILSKNKNGEIISFNNENSILIKKNNMMYEIEDLKNEELSEKDKNNLIYEFIQKNKNILTIKQKHILSAIKTIPRSVSKKQMKYYKEISKKFK</sequence>
<dbReference type="Gene3D" id="1.10.8.60">
    <property type="match status" value="1"/>
</dbReference>
<accession>A0A1J1GZI9</accession>
<comment type="caution">
    <text evidence="7">The sequence shown here is derived from an EMBL/GenBank/DDBJ whole genome shotgun (WGS) entry which is preliminary data.</text>
</comment>
<dbReference type="OMA" id="NNLIYEF"/>
<protein>
    <submittedName>
        <fullName evidence="7">ATPase, putative</fullName>
    </submittedName>
</protein>
<dbReference type="GO" id="GO:0005737">
    <property type="term" value="C:cytoplasm"/>
    <property type="evidence" value="ECO:0007669"/>
    <property type="project" value="UniProtKB-SubCell"/>
</dbReference>
<dbReference type="InterPro" id="IPR050168">
    <property type="entry name" value="AAA_ATPase_domain"/>
</dbReference>
<gene>
    <name evidence="7" type="ORF">PGAL8A_00521700</name>
</gene>
<dbReference type="InterPro" id="IPR003593">
    <property type="entry name" value="AAA+_ATPase"/>
</dbReference>
<dbReference type="VEuPathDB" id="PlasmoDB:PGAL8A_00521700"/>
<keyword evidence="4" id="KW-0067">ATP-binding</keyword>
<dbReference type="GeneID" id="39733750"/>
<dbReference type="SMART" id="SM00382">
    <property type="entry name" value="AAA"/>
    <property type="match status" value="2"/>
</dbReference>
<dbReference type="AlphaFoldDB" id="A0A1J1GZI9"/>
<dbReference type="GO" id="GO:0016887">
    <property type="term" value="F:ATP hydrolysis activity"/>
    <property type="evidence" value="ECO:0007669"/>
    <property type="project" value="InterPro"/>
</dbReference>
<dbReference type="GO" id="GO:0042254">
    <property type="term" value="P:ribosome biogenesis"/>
    <property type="evidence" value="ECO:0007669"/>
    <property type="project" value="TreeGrafter"/>
</dbReference>
<evidence type="ECO:0000256" key="2">
    <source>
        <dbReference type="ARBA" id="ARBA00022490"/>
    </source>
</evidence>
<feature type="domain" description="AAA+ ATPase" evidence="6">
    <location>
        <begin position="662"/>
        <end position="799"/>
    </location>
</feature>
<dbReference type="PANTHER" id="PTHR23077">
    <property type="entry name" value="AAA-FAMILY ATPASE"/>
    <property type="match status" value="1"/>
</dbReference>
<reference evidence="7" key="1">
    <citation type="submission" date="2015-04" db="EMBL/GenBank/DDBJ databases">
        <authorList>
            <consortium name="Pathogen Informatics"/>
        </authorList>
    </citation>
    <scope>NUCLEOTIDE SEQUENCE [LARGE SCALE GENOMIC DNA]</scope>
    <source>
        <strain evidence="7">8A</strain>
    </source>
</reference>
<dbReference type="Pfam" id="PF00004">
    <property type="entry name" value="AAA"/>
    <property type="match status" value="2"/>
</dbReference>
<name>A0A1J1GZI9_PLAGA</name>
<keyword evidence="2" id="KW-0963">Cytoplasm</keyword>
<feature type="coiled-coil region" evidence="5">
    <location>
        <begin position="113"/>
        <end position="168"/>
    </location>
</feature>
<dbReference type="InterPro" id="IPR003960">
    <property type="entry name" value="ATPase_AAA_CS"/>
</dbReference>
<evidence type="ECO:0000256" key="4">
    <source>
        <dbReference type="ARBA" id="ARBA00022840"/>
    </source>
</evidence>
<keyword evidence="3" id="KW-0547">Nucleotide-binding</keyword>
<dbReference type="GO" id="GO:0005524">
    <property type="term" value="F:ATP binding"/>
    <property type="evidence" value="ECO:0007669"/>
    <property type="project" value="UniProtKB-KW"/>
</dbReference>
<keyword evidence="5" id="KW-0175">Coiled coil</keyword>
<evidence type="ECO:0000259" key="6">
    <source>
        <dbReference type="SMART" id="SM00382"/>
    </source>
</evidence>
<organism evidence="7 8">
    <name type="scientific">Plasmodium gallinaceum</name>
    <dbReference type="NCBI Taxonomy" id="5849"/>
    <lineage>
        <taxon>Eukaryota</taxon>
        <taxon>Sar</taxon>
        <taxon>Alveolata</taxon>
        <taxon>Apicomplexa</taxon>
        <taxon>Aconoidasida</taxon>
        <taxon>Haemosporida</taxon>
        <taxon>Plasmodiidae</taxon>
        <taxon>Plasmodium</taxon>
        <taxon>Plasmodium (Haemamoeba)</taxon>
    </lineage>
</organism>
<dbReference type="Proteomes" id="UP000220797">
    <property type="component" value="Unassembled WGS sequence"/>
</dbReference>
<dbReference type="OrthoDB" id="370857at2759"/>
<dbReference type="GO" id="GO:0005634">
    <property type="term" value="C:nucleus"/>
    <property type="evidence" value="ECO:0007669"/>
    <property type="project" value="TreeGrafter"/>
</dbReference>
<dbReference type="RefSeq" id="XP_028530442.1">
    <property type="nucleotide sequence ID" value="XM_028674050.1"/>
</dbReference>
<dbReference type="InterPro" id="IPR003959">
    <property type="entry name" value="ATPase_AAA_core"/>
</dbReference>
<comment type="subcellular location">
    <subcellularLocation>
        <location evidence="1">Cytoplasm</location>
    </subcellularLocation>
</comment>
<evidence type="ECO:0000256" key="3">
    <source>
        <dbReference type="ARBA" id="ARBA00022741"/>
    </source>
</evidence>
<dbReference type="EMBL" id="CVMV01000110">
    <property type="protein sequence ID" value="CRG97641.1"/>
    <property type="molecule type" value="Genomic_DNA"/>
</dbReference>
<dbReference type="PROSITE" id="PS00674">
    <property type="entry name" value="AAA"/>
    <property type="match status" value="1"/>
</dbReference>
<dbReference type="PANTHER" id="PTHR23077:SF171">
    <property type="entry name" value="NUCLEAR VALOSIN-CONTAINING PROTEIN-LIKE"/>
    <property type="match status" value="1"/>
</dbReference>
<dbReference type="Gene3D" id="3.40.50.300">
    <property type="entry name" value="P-loop containing nucleotide triphosphate hydrolases"/>
    <property type="match status" value="2"/>
</dbReference>
<feature type="domain" description="AAA+ ATPase" evidence="6">
    <location>
        <begin position="258"/>
        <end position="377"/>
    </location>
</feature>
<dbReference type="SUPFAM" id="SSF52540">
    <property type="entry name" value="P-loop containing nucleoside triphosphate hydrolases"/>
    <property type="match status" value="2"/>
</dbReference>
<evidence type="ECO:0000256" key="5">
    <source>
        <dbReference type="SAM" id="Coils"/>
    </source>
</evidence>
<proteinExistence type="predicted"/>